<evidence type="ECO:0000256" key="9">
    <source>
        <dbReference type="SAM" id="Phobius"/>
    </source>
</evidence>
<evidence type="ECO:0000256" key="8">
    <source>
        <dbReference type="ARBA" id="ARBA00023224"/>
    </source>
</evidence>
<protein>
    <recommendedName>
        <fullName evidence="12">G-protein coupled receptors family 1 profile domain-containing protein</fullName>
    </recommendedName>
</protein>
<dbReference type="PANTHER" id="PTHR24249:SF415">
    <property type="entry name" value="TRACE AMINE-ASSOCIATED RECEPTOR 1"/>
    <property type="match status" value="1"/>
</dbReference>
<evidence type="ECO:0000256" key="4">
    <source>
        <dbReference type="ARBA" id="ARBA00022989"/>
    </source>
</evidence>
<dbReference type="GO" id="GO:0005886">
    <property type="term" value="C:plasma membrane"/>
    <property type="evidence" value="ECO:0007669"/>
    <property type="project" value="UniProtKB-SubCell"/>
</dbReference>
<comment type="subcellular location">
    <subcellularLocation>
        <location evidence="1">Cell membrane</location>
        <topology evidence="1">Multi-pass membrane protein</topology>
    </subcellularLocation>
</comment>
<dbReference type="InterPro" id="IPR000276">
    <property type="entry name" value="GPCR_Rhodpsn"/>
</dbReference>
<gene>
    <name evidence="10" type="ORF">CCH79_00020953</name>
</gene>
<sequence>VMDPDVTVNSTVTRQARSIQSMKSGATASKMERKATKTLAIVLGLHTPSNYLIVSLAVADLLVGIVVFPLSTSFSLSYCLYYRNLFCKIRDSVD</sequence>
<dbReference type="Proteomes" id="UP000250572">
    <property type="component" value="Unassembled WGS sequence"/>
</dbReference>
<evidence type="ECO:0000256" key="2">
    <source>
        <dbReference type="ARBA" id="ARBA00022475"/>
    </source>
</evidence>
<evidence type="ECO:0008006" key="12">
    <source>
        <dbReference type="Google" id="ProtNLM"/>
    </source>
</evidence>
<name>A0A315VV32_GAMAF</name>
<feature type="non-terminal residue" evidence="10">
    <location>
        <position position="94"/>
    </location>
</feature>
<keyword evidence="8" id="KW-0807">Transducer</keyword>
<dbReference type="Pfam" id="PF00001">
    <property type="entry name" value="7tm_1"/>
    <property type="match status" value="1"/>
</dbReference>
<evidence type="ECO:0000313" key="11">
    <source>
        <dbReference type="Proteomes" id="UP000250572"/>
    </source>
</evidence>
<dbReference type="Gene3D" id="1.20.1070.10">
    <property type="entry name" value="Rhodopsin 7-helix transmembrane proteins"/>
    <property type="match status" value="1"/>
</dbReference>
<dbReference type="EMBL" id="NHOQ01001080">
    <property type="protein sequence ID" value="PWA27166.1"/>
    <property type="molecule type" value="Genomic_DNA"/>
</dbReference>
<keyword evidence="4 9" id="KW-1133">Transmembrane helix</keyword>
<organism evidence="10 11">
    <name type="scientific">Gambusia affinis</name>
    <name type="common">Western mosquitofish</name>
    <name type="synonym">Heterandria affinis</name>
    <dbReference type="NCBI Taxonomy" id="33528"/>
    <lineage>
        <taxon>Eukaryota</taxon>
        <taxon>Metazoa</taxon>
        <taxon>Chordata</taxon>
        <taxon>Craniata</taxon>
        <taxon>Vertebrata</taxon>
        <taxon>Euteleostomi</taxon>
        <taxon>Actinopterygii</taxon>
        <taxon>Neopterygii</taxon>
        <taxon>Teleostei</taxon>
        <taxon>Neoteleostei</taxon>
        <taxon>Acanthomorphata</taxon>
        <taxon>Ovalentaria</taxon>
        <taxon>Atherinomorphae</taxon>
        <taxon>Cyprinodontiformes</taxon>
        <taxon>Poeciliidae</taxon>
        <taxon>Poeciliinae</taxon>
        <taxon>Gambusia</taxon>
    </lineage>
</organism>
<feature type="non-terminal residue" evidence="10">
    <location>
        <position position="1"/>
    </location>
</feature>
<evidence type="ECO:0000256" key="3">
    <source>
        <dbReference type="ARBA" id="ARBA00022692"/>
    </source>
</evidence>
<feature type="transmembrane region" description="Helical" evidence="9">
    <location>
        <begin position="51"/>
        <end position="81"/>
    </location>
</feature>
<keyword evidence="7" id="KW-0675">Receptor</keyword>
<keyword evidence="6 9" id="KW-0472">Membrane</keyword>
<evidence type="ECO:0000256" key="6">
    <source>
        <dbReference type="ARBA" id="ARBA00023136"/>
    </source>
</evidence>
<dbReference type="InterPro" id="IPR050569">
    <property type="entry name" value="TAAR"/>
</dbReference>
<evidence type="ECO:0000256" key="5">
    <source>
        <dbReference type="ARBA" id="ARBA00023040"/>
    </source>
</evidence>
<accession>A0A315VV32</accession>
<dbReference type="AlphaFoldDB" id="A0A315VV32"/>
<keyword evidence="5" id="KW-0297">G-protein coupled receptor</keyword>
<keyword evidence="11" id="KW-1185">Reference proteome</keyword>
<evidence type="ECO:0000313" key="10">
    <source>
        <dbReference type="EMBL" id="PWA27166.1"/>
    </source>
</evidence>
<comment type="caution">
    <text evidence="10">The sequence shown here is derived from an EMBL/GenBank/DDBJ whole genome shotgun (WGS) entry which is preliminary data.</text>
</comment>
<dbReference type="GO" id="GO:0001594">
    <property type="term" value="F:trace-amine receptor activity"/>
    <property type="evidence" value="ECO:0007669"/>
    <property type="project" value="TreeGrafter"/>
</dbReference>
<evidence type="ECO:0000256" key="7">
    <source>
        <dbReference type="ARBA" id="ARBA00023170"/>
    </source>
</evidence>
<proteinExistence type="predicted"/>
<keyword evidence="2" id="KW-1003">Cell membrane</keyword>
<reference evidence="10 11" key="1">
    <citation type="journal article" date="2018" name="G3 (Bethesda)">
        <title>A High-Quality Reference Genome for the Invasive Mosquitofish Gambusia affinis Using a Chicago Library.</title>
        <authorList>
            <person name="Hoffberg S.L."/>
            <person name="Troendle N.J."/>
            <person name="Glenn T.C."/>
            <person name="Mahmud O."/>
            <person name="Louha S."/>
            <person name="Chalopin D."/>
            <person name="Bennetzen J.L."/>
            <person name="Mauricio R."/>
        </authorList>
    </citation>
    <scope>NUCLEOTIDE SEQUENCE [LARGE SCALE GENOMIC DNA]</scope>
    <source>
        <strain evidence="10">NE01/NJP1002.9</strain>
        <tissue evidence="10">Muscle</tissue>
    </source>
</reference>
<dbReference type="PANTHER" id="PTHR24249">
    <property type="entry name" value="HISTAMINE RECEPTOR-RELATED G-PROTEIN COUPLED RECEPTOR"/>
    <property type="match status" value="1"/>
</dbReference>
<keyword evidence="3 9" id="KW-0812">Transmembrane</keyword>
<dbReference type="SUPFAM" id="SSF81321">
    <property type="entry name" value="Family A G protein-coupled receptor-like"/>
    <property type="match status" value="1"/>
</dbReference>
<evidence type="ECO:0000256" key="1">
    <source>
        <dbReference type="ARBA" id="ARBA00004651"/>
    </source>
</evidence>